<dbReference type="EMBL" id="CM004395">
    <property type="protein sequence ID" value="OAY42338.1"/>
    <property type="molecule type" value="Genomic_DNA"/>
</dbReference>
<reference evidence="1" key="1">
    <citation type="submission" date="2016-02" db="EMBL/GenBank/DDBJ databases">
        <title>WGS assembly of Manihot esculenta.</title>
        <authorList>
            <person name="Bredeson J.V."/>
            <person name="Prochnik S.E."/>
            <person name="Lyons J.B."/>
            <person name="Schmutz J."/>
            <person name="Grimwood J."/>
            <person name="Vrebalov J."/>
            <person name="Bart R.S."/>
            <person name="Amuge T."/>
            <person name="Ferguson M.E."/>
            <person name="Green R."/>
            <person name="Putnam N."/>
            <person name="Stites J."/>
            <person name="Rounsley S."/>
            <person name="Rokhsar D.S."/>
        </authorList>
    </citation>
    <scope>NUCLEOTIDE SEQUENCE [LARGE SCALE GENOMIC DNA]</scope>
    <source>
        <tissue evidence="1">Leaf</tissue>
    </source>
</reference>
<protein>
    <submittedName>
        <fullName evidence="1">Uncharacterized protein</fullName>
    </submittedName>
</protein>
<name>A0A2C9VBU2_MANES</name>
<proteinExistence type="predicted"/>
<dbReference type="AlphaFoldDB" id="A0A2C9VBU2"/>
<sequence>MASLGFIVIGIAVSVRKTFSRVVKKKSTENYKSALYVTSLLGYKFVDFLWIHEPRRFACGDCECDWCCFPVHLCHTFSHLRSQPRIKSSSSRSLHLTNFRLCSPTATNAPPFDDPPQFAQLPRNPSLPNRKTHFLGALLFVDFRIVPLELAERCCSRLGIREPISLGGPIEYDEIKTRKLKEVYLWFCSLCFSLL</sequence>
<evidence type="ECO:0000313" key="1">
    <source>
        <dbReference type="EMBL" id="OAY42338.1"/>
    </source>
</evidence>
<gene>
    <name evidence="1" type="ORF">MANES_09G171900</name>
</gene>
<organism evidence="1">
    <name type="scientific">Manihot esculenta</name>
    <name type="common">Cassava</name>
    <name type="synonym">Jatropha manihot</name>
    <dbReference type="NCBI Taxonomy" id="3983"/>
    <lineage>
        <taxon>Eukaryota</taxon>
        <taxon>Viridiplantae</taxon>
        <taxon>Streptophyta</taxon>
        <taxon>Embryophyta</taxon>
        <taxon>Tracheophyta</taxon>
        <taxon>Spermatophyta</taxon>
        <taxon>Magnoliopsida</taxon>
        <taxon>eudicotyledons</taxon>
        <taxon>Gunneridae</taxon>
        <taxon>Pentapetalae</taxon>
        <taxon>rosids</taxon>
        <taxon>fabids</taxon>
        <taxon>Malpighiales</taxon>
        <taxon>Euphorbiaceae</taxon>
        <taxon>Crotonoideae</taxon>
        <taxon>Manihoteae</taxon>
        <taxon>Manihot</taxon>
    </lineage>
</organism>
<accession>A0A2C9VBU2</accession>